<evidence type="ECO:0000313" key="2">
    <source>
        <dbReference type="Proteomes" id="UP000827872"/>
    </source>
</evidence>
<dbReference type="Proteomes" id="UP000827872">
    <property type="component" value="Linkage Group LG09"/>
</dbReference>
<keyword evidence="2" id="KW-1185">Reference proteome</keyword>
<dbReference type="EMBL" id="CM037622">
    <property type="protein sequence ID" value="KAH8003529.1"/>
    <property type="molecule type" value="Genomic_DNA"/>
</dbReference>
<name>A0ACB8FE26_9SAUR</name>
<organism evidence="1 2">
    <name type="scientific">Sphaerodactylus townsendi</name>
    <dbReference type="NCBI Taxonomy" id="933632"/>
    <lineage>
        <taxon>Eukaryota</taxon>
        <taxon>Metazoa</taxon>
        <taxon>Chordata</taxon>
        <taxon>Craniata</taxon>
        <taxon>Vertebrata</taxon>
        <taxon>Euteleostomi</taxon>
        <taxon>Lepidosauria</taxon>
        <taxon>Squamata</taxon>
        <taxon>Bifurcata</taxon>
        <taxon>Gekkota</taxon>
        <taxon>Sphaerodactylidae</taxon>
        <taxon>Sphaerodactylus</taxon>
    </lineage>
</organism>
<sequence>MWEAAPKSLGDPGRKGLRGEWQRRPRPGRRSDLLRLGSLFSHCRPQETSPPPPNDGEWVARSLAVQVSRPSGKGQQVFSKKIIMAQVKVQTTTSNSGPTLIPATLAPSVTATSSVGLQPSLNGSVPKLAVDCNNSVTGLVDCNNLQVPFQDNMANPKEKTPMCLVNELARFNRIQPLYKLLNERGPAHAKMFTVQLTLGEQTWEAEGSSIKKAHHSAASKALSETALPKPAPRPPKNNANNNPGIEICGF</sequence>
<accession>A0ACB8FE26</accession>
<protein>
    <submittedName>
        <fullName evidence="1">Uncharacterized protein</fullName>
    </submittedName>
</protein>
<evidence type="ECO:0000313" key="1">
    <source>
        <dbReference type="EMBL" id="KAH8003529.1"/>
    </source>
</evidence>
<comment type="caution">
    <text evidence="1">The sequence shown here is derived from an EMBL/GenBank/DDBJ whole genome shotgun (WGS) entry which is preliminary data.</text>
</comment>
<proteinExistence type="predicted"/>
<gene>
    <name evidence="1" type="ORF">K3G42_019651</name>
</gene>
<reference evidence="1" key="1">
    <citation type="submission" date="2021-08" db="EMBL/GenBank/DDBJ databases">
        <title>The first chromosome-level gecko genome reveals the dynamic sex chromosomes of Neotropical dwarf geckos (Sphaerodactylidae: Sphaerodactylus).</title>
        <authorList>
            <person name="Pinto B.J."/>
            <person name="Keating S.E."/>
            <person name="Gamble T."/>
        </authorList>
    </citation>
    <scope>NUCLEOTIDE SEQUENCE</scope>
    <source>
        <strain evidence="1">TG3544</strain>
    </source>
</reference>